<dbReference type="EMBL" id="FNKQ01000007">
    <property type="protein sequence ID" value="SDR17193.1"/>
    <property type="molecule type" value="Genomic_DNA"/>
</dbReference>
<dbReference type="PANTHER" id="PTHR21496:SF0">
    <property type="entry name" value="RIESKE DOMAIN-CONTAINING PROTEIN"/>
    <property type="match status" value="1"/>
</dbReference>
<reference evidence="9" key="2">
    <citation type="submission" date="2016-10" db="EMBL/GenBank/DDBJ databases">
        <authorList>
            <person name="Varghese N."/>
            <person name="Submissions S."/>
        </authorList>
    </citation>
    <scope>NUCLEOTIDE SEQUENCE [LARGE SCALE GENOMIC DNA]</scope>
    <source>
        <strain evidence="9">CGMCC 1.12397</strain>
    </source>
</reference>
<dbReference type="Pfam" id="PF00355">
    <property type="entry name" value="Rieske"/>
    <property type="match status" value="1"/>
</dbReference>
<dbReference type="InterPro" id="IPR036922">
    <property type="entry name" value="Rieske_2Fe-2S_sf"/>
</dbReference>
<dbReference type="Proteomes" id="UP000255421">
    <property type="component" value="Unassembled WGS sequence"/>
</dbReference>
<protein>
    <submittedName>
        <fullName evidence="8">Ferredoxin subunit of nitrite reductase or a ring-hydroxylating dioxygenase</fullName>
    </submittedName>
    <submittedName>
        <fullName evidence="7">Rieske (2Fe-2S) protein</fullName>
    </submittedName>
</protein>
<evidence type="ECO:0000313" key="9">
    <source>
        <dbReference type="Proteomes" id="UP000199289"/>
    </source>
</evidence>
<name>A0A1H1GVU2_9EURY</name>
<accession>A0A1H1GVU2</accession>
<comment type="cofactor">
    <cofactor evidence="5">
        <name>[2Fe-2S] cluster</name>
        <dbReference type="ChEBI" id="CHEBI:190135"/>
    </cofactor>
</comment>
<dbReference type="PANTHER" id="PTHR21496">
    <property type="entry name" value="FERREDOXIN-RELATED"/>
    <property type="match status" value="1"/>
</dbReference>
<keyword evidence="2" id="KW-0479">Metal-binding</keyword>
<reference evidence="8" key="1">
    <citation type="submission" date="2016-10" db="EMBL/GenBank/DDBJ databases">
        <authorList>
            <person name="de Groot N.N."/>
        </authorList>
    </citation>
    <scope>NUCLEOTIDE SEQUENCE [LARGE SCALE GENOMIC DNA]</scope>
    <source>
        <strain evidence="8">CGMCC 1.12397</strain>
    </source>
</reference>
<evidence type="ECO:0000256" key="4">
    <source>
        <dbReference type="ARBA" id="ARBA00023014"/>
    </source>
</evidence>
<evidence type="ECO:0000256" key="1">
    <source>
        <dbReference type="ARBA" id="ARBA00022714"/>
    </source>
</evidence>
<sequence>MTNNGPEHEDIDTSYHYVLSAKDIRDNGRVIVDIAGREIVVAAVDDNFVAFSNYCPHQGGPLGEGRISGRVTLPDEGGSMSDMVVDCETSTVACPWHGWCFETESGEHIGKPANSIPTYDVVEREGDVYVSL</sequence>
<dbReference type="SUPFAM" id="SSF50022">
    <property type="entry name" value="ISP domain"/>
    <property type="match status" value="1"/>
</dbReference>
<evidence type="ECO:0000313" key="10">
    <source>
        <dbReference type="Proteomes" id="UP000255421"/>
    </source>
</evidence>
<dbReference type="InterPro" id="IPR017941">
    <property type="entry name" value="Rieske_2Fe-2S"/>
</dbReference>
<dbReference type="CDD" id="cd03467">
    <property type="entry name" value="Rieske"/>
    <property type="match status" value="1"/>
</dbReference>
<dbReference type="OrthoDB" id="6837at2157"/>
<dbReference type="RefSeq" id="WP_092539350.1">
    <property type="nucleotide sequence ID" value="NZ_FNKQ01000007.1"/>
</dbReference>
<dbReference type="Proteomes" id="UP000199289">
    <property type="component" value="Unassembled WGS sequence"/>
</dbReference>
<evidence type="ECO:0000313" key="7">
    <source>
        <dbReference type="EMBL" id="RDI69536.1"/>
    </source>
</evidence>
<evidence type="ECO:0000313" key="8">
    <source>
        <dbReference type="EMBL" id="SDR17193.1"/>
    </source>
</evidence>
<dbReference type="GO" id="GO:0051537">
    <property type="term" value="F:2 iron, 2 sulfur cluster binding"/>
    <property type="evidence" value="ECO:0007669"/>
    <property type="project" value="UniProtKB-KW"/>
</dbReference>
<keyword evidence="8" id="KW-0560">Oxidoreductase</keyword>
<keyword evidence="8" id="KW-0223">Dioxygenase</keyword>
<keyword evidence="10" id="KW-1185">Reference proteome</keyword>
<dbReference type="EMBL" id="QQST01000005">
    <property type="protein sequence ID" value="RDI69536.1"/>
    <property type="molecule type" value="Genomic_DNA"/>
</dbReference>
<evidence type="ECO:0000256" key="3">
    <source>
        <dbReference type="ARBA" id="ARBA00023004"/>
    </source>
</evidence>
<reference evidence="7 10" key="3">
    <citation type="submission" date="2018-07" db="EMBL/GenBank/DDBJ databases">
        <title>Genome sequence of extremly halophilic archaeon Halopelagius longus strain BC12-B1.</title>
        <authorList>
            <person name="Zhang X."/>
        </authorList>
    </citation>
    <scope>NUCLEOTIDE SEQUENCE [LARGE SCALE GENOMIC DNA]</scope>
    <source>
        <strain evidence="7 10">BC12-B1</strain>
    </source>
</reference>
<evidence type="ECO:0000256" key="5">
    <source>
        <dbReference type="ARBA" id="ARBA00034078"/>
    </source>
</evidence>
<evidence type="ECO:0000259" key="6">
    <source>
        <dbReference type="PROSITE" id="PS51296"/>
    </source>
</evidence>
<dbReference type="GO" id="GO:0046872">
    <property type="term" value="F:metal ion binding"/>
    <property type="evidence" value="ECO:0007669"/>
    <property type="project" value="UniProtKB-KW"/>
</dbReference>
<proteinExistence type="predicted"/>
<dbReference type="PROSITE" id="PS51296">
    <property type="entry name" value="RIESKE"/>
    <property type="match status" value="1"/>
</dbReference>
<dbReference type="GO" id="GO:0051213">
    <property type="term" value="F:dioxygenase activity"/>
    <property type="evidence" value="ECO:0007669"/>
    <property type="project" value="UniProtKB-KW"/>
</dbReference>
<evidence type="ECO:0000256" key="2">
    <source>
        <dbReference type="ARBA" id="ARBA00022723"/>
    </source>
</evidence>
<dbReference type="Gene3D" id="2.102.10.10">
    <property type="entry name" value="Rieske [2Fe-2S] iron-sulphur domain"/>
    <property type="match status" value="1"/>
</dbReference>
<keyword evidence="4" id="KW-0411">Iron-sulfur</keyword>
<keyword evidence="3" id="KW-0408">Iron</keyword>
<organism evidence="8 9">
    <name type="scientific">Halopelagius longus</name>
    <dbReference type="NCBI Taxonomy" id="1236180"/>
    <lineage>
        <taxon>Archaea</taxon>
        <taxon>Methanobacteriati</taxon>
        <taxon>Methanobacteriota</taxon>
        <taxon>Stenosarchaea group</taxon>
        <taxon>Halobacteria</taxon>
        <taxon>Halobacteriales</taxon>
        <taxon>Haloferacaceae</taxon>
    </lineage>
</organism>
<gene>
    <name evidence="7" type="ORF">DWB78_18445</name>
    <name evidence="8" type="ORF">SAMN05216278_3894</name>
</gene>
<feature type="domain" description="Rieske" evidence="6">
    <location>
        <begin position="16"/>
        <end position="130"/>
    </location>
</feature>
<dbReference type="AlphaFoldDB" id="A0A1H1GVU2"/>
<keyword evidence="1" id="KW-0001">2Fe-2S</keyword>